<evidence type="ECO:0000256" key="1">
    <source>
        <dbReference type="SAM" id="Phobius"/>
    </source>
</evidence>
<keyword evidence="1" id="KW-1133">Transmembrane helix</keyword>
<name>A0A5D0XUK6_9MICC</name>
<keyword evidence="1" id="KW-0472">Membrane</keyword>
<feature type="transmembrane region" description="Helical" evidence="1">
    <location>
        <begin position="132"/>
        <end position="154"/>
    </location>
</feature>
<reference evidence="2 3" key="1">
    <citation type="submission" date="2019-08" db="EMBL/GenBank/DDBJ databases">
        <title>Genone of Arthrobacter echini P9.</title>
        <authorList>
            <person name="Bowman J.P."/>
        </authorList>
    </citation>
    <scope>NUCLEOTIDE SEQUENCE [LARGE SCALE GENOMIC DNA]</scope>
    <source>
        <strain evidence="2 3">P9</strain>
    </source>
</reference>
<evidence type="ECO:0000313" key="3">
    <source>
        <dbReference type="Proteomes" id="UP000323410"/>
    </source>
</evidence>
<dbReference type="Proteomes" id="UP000323410">
    <property type="component" value="Unassembled WGS sequence"/>
</dbReference>
<dbReference type="RefSeq" id="WP_148599678.1">
    <property type="nucleotide sequence ID" value="NZ_VSLD01000001.1"/>
</dbReference>
<keyword evidence="3" id="KW-1185">Reference proteome</keyword>
<feature type="transmembrane region" description="Helical" evidence="1">
    <location>
        <begin position="75"/>
        <end position="96"/>
    </location>
</feature>
<comment type="caution">
    <text evidence="2">The sequence shown here is derived from an EMBL/GenBank/DDBJ whole genome shotgun (WGS) entry which is preliminary data.</text>
</comment>
<keyword evidence="1" id="KW-0812">Transmembrane</keyword>
<sequence>MMQQTSDRKWFDELTLELRIRQVHGTAIGDTLASVRELLRDTGQSAEEAFGPAREYADSLDLPAEPKHDWVRKSLWPALLGLLAFLLFSQAIISLVRAEQMLVSPAQLALLLTPAVLILLLPLYIDALMRHVWVLITLGVIASLAGVLSAVVAPTAPAEAWLAVNPFPWVIGSALVMIAQSTVSTIRTFHSASDDDIIDPLARSTSSGTGAKVFVHVTNWLFPIFALAMLGLALALN</sequence>
<dbReference type="EMBL" id="VSLD01000001">
    <property type="protein sequence ID" value="TYD00376.1"/>
    <property type="molecule type" value="Genomic_DNA"/>
</dbReference>
<protein>
    <submittedName>
        <fullName evidence="2">LrgB family protein</fullName>
    </submittedName>
</protein>
<organism evidence="2 3">
    <name type="scientific">Arthrobacter echini</name>
    <dbReference type="NCBI Taxonomy" id="1529066"/>
    <lineage>
        <taxon>Bacteria</taxon>
        <taxon>Bacillati</taxon>
        <taxon>Actinomycetota</taxon>
        <taxon>Actinomycetes</taxon>
        <taxon>Micrococcales</taxon>
        <taxon>Micrococcaceae</taxon>
        <taxon>Arthrobacter</taxon>
    </lineage>
</organism>
<proteinExistence type="predicted"/>
<dbReference type="AlphaFoldDB" id="A0A5D0XUK6"/>
<dbReference type="OrthoDB" id="5192631at2"/>
<feature type="transmembrane region" description="Helical" evidence="1">
    <location>
        <begin position="213"/>
        <end position="236"/>
    </location>
</feature>
<feature type="transmembrane region" description="Helical" evidence="1">
    <location>
        <begin position="160"/>
        <end position="179"/>
    </location>
</feature>
<accession>A0A5D0XUK6</accession>
<feature type="transmembrane region" description="Helical" evidence="1">
    <location>
        <begin position="108"/>
        <end position="125"/>
    </location>
</feature>
<gene>
    <name evidence="2" type="ORF">FQ377_02690</name>
</gene>
<evidence type="ECO:0000313" key="2">
    <source>
        <dbReference type="EMBL" id="TYD00376.1"/>
    </source>
</evidence>